<evidence type="ECO:0000313" key="4">
    <source>
        <dbReference type="Proteomes" id="UP001172155"/>
    </source>
</evidence>
<dbReference type="AlphaFoldDB" id="A0AA40F292"/>
<dbReference type="EMBL" id="JAUKUD010000003">
    <property type="protein sequence ID" value="KAK0749892.1"/>
    <property type="molecule type" value="Genomic_DNA"/>
</dbReference>
<proteinExistence type="predicted"/>
<protein>
    <submittedName>
        <fullName evidence="3">Uncharacterized protein</fullName>
    </submittedName>
</protein>
<feature type="transmembrane region" description="Helical" evidence="2">
    <location>
        <begin position="25"/>
        <end position="45"/>
    </location>
</feature>
<evidence type="ECO:0000256" key="2">
    <source>
        <dbReference type="SAM" id="Phobius"/>
    </source>
</evidence>
<feature type="compositionally biased region" description="Polar residues" evidence="1">
    <location>
        <begin position="181"/>
        <end position="203"/>
    </location>
</feature>
<keyword evidence="2" id="KW-0472">Membrane</keyword>
<feature type="region of interest" description="Disordered" evidence="1">
    <location>
        <begin position="109"/>
        <end position="221"/>
    </location>
</feature>
<organism evidence="3 4">
    <name type="scientific">Schizothecium vesticola</name>
    <dbReference type="NCBI Taxonomy" id="314040"/>
    <lineage>
        <taxon>Eukaryota</taxon>
        <taxon>Fungi</taxon>
        <taxon>Dikarya</taxon>
        <taxon>Ascomycota</taxon>
        <taxon>Pezizomycotina</taxon>
        <taxon>Sordariomycetes</taxon>
        <taxon>Sordariomycetidae</taxon>
        <taxon>Sordariales</taxon>
        <taxon>Schizotheciaceae</taxon>
        <taxon>Schizothecium</taxon>
    </lineage>
</organism>
<keyword evidence="4" id="KW-1185">Reference proteome</keyword>
<evidence type="ECO:0000256" key="1">
    <source>
        <dbReference type="SAM" id="MobiDB-lite"/>
    </source>
</evidence>
<dbReference type="Proteomes" id="UP001172155">
    <property type="component" value="Unassembled WGS sequence"/>
</dbReference>
<feature type="compositionally biased region" description="Acidic residues" evidence="1">
    <location>
        <begin position="110"/>
        <end position="120"/>
    </location>
</feature>
<evidence type="ECO:0000313" key="3">
    <source>
        <dbReference type="EMBL" id="KAK0749892.1"/>
    </source>
</evidence>
<reference evidence="3" key="1">
    <citation type="submission" date="2023-06" db="EMBL/GenBank/DDBJ databases">
        <title>Genome-scale phylogeny and comparative genomics of the fungal order Sordariales.</title>
        <authorList>
            <consortium name="Lawrence Berkeley National Laboratory"/>
            <person name="Hensen N."/>
            <person name="Bonometti L."/>
            <person name="Westerberg I."/>
            <person name="Brannstrom I.O."/>
            <person name="Guillou S."/>
            <person name="Cros-Aarteil S."/>
            <person name="Calhoun S."/>
            <person name="Haridas S."/>
            <person name="Kuo A."/>
            <person name="Mondo S."/>
            <person name="Pangilinan J."/>
            <person name="Riley R."/>
            <person name="LaButti K."/>
            <person name="Andreopoulos B."/>
            <person name="Lipzen A."/>
            <person name="Chen C."/>
            <person name="Yanf M."/>
            <person name="Daum C."/>
            <person name="Ng V."/>
            <person name="Clum A."/>
            <person name="Steindorff A."/>
            <person name="Ohm R."/>
            <person name="Martin F."/>
            <person name="Silar P."/>
            <person name="Natvig D."/>
            <person name="Lalanne C."/>
            <person name="Gautier V."/>
            <person name="Ament-velasquez S.L."/>
            <person name="Kruys A."/>
            <person name="Hutchinson M.I."/>
            <person name="Powell A.J."/>
            <person name="Barry K."/>
            <person name="Miller A.N."/>
            <person name="Grigoriev I.V."/>
            <person name="Debuchy R."/>
            <person name="Gladieux P."/>
            <person name="Thoren M.H."/>
            <person name="Johannesson H."/>
        </authorList>
    </citation>
    <scope>NUCLEOTIDE SEQUENCE</scope>
    <source>
        <strain evidence="3">SMH3187-1</strain>
    </source>
</reference>
<comment type="caution">
    <text evidence="3">The sequence shown here is derived from an EMBL/GenBank/DDBJ whole genome shotgun (WGS) entry which is preliminary data.</text>
</comment>
<accession>A0AA40F292</accession>
<keyword evidence="2" id="KW-0812">Transmembrane</keyword>
<gene>
    <name evidence="3" type="ORF">B0T18DRAFT_389406</name>
</gene>
<feature type="compositionally biased region" description="Low complexity" evidence="1">
    <location>
        <begin position="158"/>
        <end position="174"/>
    </location>
</feature>
<name>A0AA40F292_9PEZI</name>
<keyword evidence="2" id="KW-1133">Transmembrane helix</keyword>
<sequence length="273" mass="29339">MYLPTRDDTAAPACETTPLQKTKAVLGYFGWTFFFFLLVAFIWLLHKCRTAAHDADQLREERDSLSDSIVRQMNEIEFLHRDLDTNNYLLAIAKENAAKLRRDQVFVVGDDSDSDSDSDNDSVGGGSDSLDVTANTGSVFSTSLRPAPARTPTPTPTRTPTSTRAPTPTRALTPAPVPTPSEQSGGAKTPGSPSTAGETTENGPQKEAPVDESVSRPASPEFVTSVSQRSLAYELAVAQAGQAPALINLFIGSNLFSQWPQAAKNRPSSNVPQ</sequence>